<keyword evidence="4 10" id="KW-0812">Transmembrane</keyword>
<protein>
    <submittedName>
        <fullName evidence="12">Putative copper resistance protein D</fullName>
    </submittedName>
</protein>
<dbReference type="PROSITE" id="PS51007">
    <property type="entry name" value="CYTC"/>
    <property type="match status" value="1"/>
</dbReference>
<keyword evidence="3 9" id="KW-0349">Heme</keyword>
<dbReference type="GO" id="GO:0005886">
    <property type="term" value="C:plasma membrane"/>
    <property type="evidence" value="ECO:0007669"/>
    <property type="project" value="UniProtKB-SubCell"/>
</dbReference>
<dbReference type="InterPro" id="IPR036909">
    <property type="entry name" value="Cyt_c-like_dom_sf"/>
</dbReference>
<dbReference type="SUPFAM" id="SSF46626">
    <property type="entry name" value="Cytochrome c"/>
    <property type="match status" value="1"/>
</dbReference>
<evidence type="ECO:0000256" key="3">
    <source>
        <dbReference type="ARBA" id="ARBA00022617"/>
    </source>
</evidence>
<feature type="transmembrane region" description="Helical" evidence="10">
    <location>
        <begin position="89"/>
        <end position="117"/>
    </location>
</feature>
<dbReference type="GO" id="GO:0046872">
    <property type="term" value="F:metal ion binding"/>
    <property type="evidence" value="ECO:0007669"/>
    <property type="project" value="UniProtKB-KW"/>
</dbReference>
<feature type="transmembrane region" description="Helical" evidence="10">
    <location>
        <begin position="366"/>
        <end position="386"/>
    </location>
</feature>
<evidence type="ECO:0000313" key="13">
    <source>
        <dbReference type="Proteomes" id="UP000199459"/>
    </source>
</evidence>
<dbReference type="GO" id="GO:0009055">
    <property type="term" value="F:electron transfer activity"/>
    <property type="evidence" value="ECO:0007669"/>
    <property type="project" value="InterPro"/>
</dbReference>
<dbReference type="GO" id="GO:0020037">
    <property type="term" value="F:heme binding"/>
    <property type="evidence" value="ECO:0007669"/>
    <property type="project" value="InterPro"/>
</dbReference>
<evidence type="ECO:0000256" key="10">
    <source>
        <dbReference type="SAM" id="Phobius"/>
    </source>
</evidence>
<evidence type="ECO:0000256" key="9">
    <source>
        <dbReference type="PROSITE-ProRule" id="PRU00433"/>
    </source>
</evidence>
<keyword evidence="8 10" id="KW-0472">Membrane</keyword>
<feature type="domain" description="Cytochrome c" evidence="11">
    <location>
        <begin position="403"/>
        <end position="491"/>
    </location>
</feature>
<evidence type="ECO:0000256" key="6">
    <source>
        <dbReference type="ARBA" id="ARBA00022989"/>
    </source>
</evidence>
<feature type="transmembrane region" description="Helical" evidence="10">
    <location>
        <begin position="156"/>
        <end position="181"/>
    </location>
</feature>
<feature type="transmembrane region" description="Helical" evidence="10">
    <location>
        <begin position="124"/>
        <end position="144"/>
    </location>
</feature>
<keyword evidence="2" id="KW-1003">Cell membrane</keyword>
<dbReference type="InterPro" id="IPR009056">
    <property type="entry name" value="Cyt_c-like_dom"/>
</dbReference>
<dbReference type="PANTHER" id="PTHR34820:SF4">
    <property type="entry name" value="INNER MEMBRANE PROTEIN YEBZ"/>
    <property type="match status" value="1"/>
</dbReference>
<gene>
    <name evidence="12" type="ORF">SAMN05216325_11559</name>
</gene>
<feature type="transmembrane region" description="Helical" evidence="10">
    <location>
        <begin position="51"/>
        <end position="69"/>
    </location>
</feature>
<dbReference type="RefSeq" id="WP_090632924.1">
    <property type="nucleotide sequence ID" value="NZ_FOCP01000015.1"/>
</dbReference>
<dbReference type="InterPro" id="IPR008457">
    <property type="entry name" value="Cu-R_CopD_dom"/>
</dbReference>
<dbReference type="OrthoDB" id="9765171at2"/>
<evidence type="ECO:0000256" key="5">
    <source>
        <dbReference type="ARBA" id="ARBA00022723"/>
    </source>
</evidence>
<dbReference type="Gene3D" id="3.40.30.10">
    <property type="entry name" value="Glutaredoxin"/>
    <property type="match status" value="1"/>
</dbReference>
<feature type="transmembrane region" description="Helical" evidence="10">
    <location>
        <begin position="202"/>
        <end position="225"/>
    </location>
</feature>
<dbReference type="Gene3D" id="1.10.760.10">
    <property type="entry name" value="Cytochrome c-like domain"/>
    <property type="match status" value="1"/>
</dbReference>
<evidence type="ECO:0000256" key="1">
    <source>
        <dbReference type="ARBA" id="ARBA00004651"/>
    </source>
</evidence>
<dbReference type="EMBL" id="FOCP01000015">
    <property type="protein sequence ID" value="SEN37014.1"/>
    <property type="molecule type" value="Genomic_DNA"/>
</dbReference>
<evidence type="ECO:0000313" key="12">
    <source>
        <dbReference type="EMBL" id="SEN37014.1"/>
    </source>
</evidence>
<dbReference type="GO" id="GO:0006825">
    <property type="term" value="P:copper ion transport"/>
    <property type="evidence" value="ECO:0007669"/>
    <property type="project" value="InterPro"/>
</dbReference>
<dbReference type="InterPro" id="IPR032694">
    <property type="entry name" value="CopC/D"/>
</dbReference>
<organism evidence="12 13">
    <name type="scientific">Nitrosomonas marina</name>
    <dbReference type="NCBI Taxonomy" id="917"/>
    <lineage>
        <taxon>Bacteria</taxon>
        <taxon>Pseudomonadati</taxon>
        <taxon>Pseudomonadota</taxon>
        <taxon>Betaproteobacteria</taxon>
        <taxon>Nitrosomonadales</taxon>
        <taxon>Nitrosomonadaceae</taxon>
        <taxon>Nitrosomonas</taxon>
    </lineage>
</organism>
<dbReference type="AlphaFoldDB" id="A0A1H8FZR1"/>
<feature type="transmembrane region" description="Helical" evidence="10">
    <location>
        <begin position="12"/>
        <end position="31"/>
    </location>
</feature>
<dbReference type="Proteomes" id="UP000199459">
    <property type="component" value="Unassembled WGS sequence"/>
</dbReference>
<dbReference type="STRING" id="917.SAMN05216326_11834"/>
<evidence type="ECO:0000256" key="2">
    <source>
        <dbReference type="ARBA" id="ARBA00022475"/>
    </source>
</evidence>
<feature type="transmembrane region" description="Helical" evidence="10">
    <location>
        <begin position="336"/>
        <end position="354"/>
    </location>
</feature>
<sequence length="677" mass="76245">MFEFVSNLGRWAQLTANLILFGSCFFLAITWQKKTVLEIPSSWLSRLEKGFTWLAALVVVGLIVVLASTTGEATGDVSNALDPAAWQQFIWQTKVGFIALIRVILAAMLFIVIIGLLRKNRARWHYGVCALFASLPLIAGTFVSHSSADEMSLVSIAPFALHILLAGIWFGGLPVFMLIILNSNREFDKVTRVLNATFLKKFSDMALPVMVLLIVTGLIVTDRMIEDDYHTLVSSPYGWLLNLKLMMLMFILAIAYKVRTTWLPLFSQVDINDQIRRGIAHLRKWIRLELLLALVLMFVATILANTLPAKHTIIEHWPFPFRFAFDSTSEESLDEVLFWSGFLLFSIALCLVWMGMHLRWNWKNKFFLPSALAVAAMAVALPPITIEAYPETYMKPQIPFDTLSISHGSHLFAEHCADCHGPQGKGNGRLAQTLSTSPTDLLTEPHTVRHTVGNFYHWIARGVPGTSMPGFANILTDEEIWDVVNFLHALSRGFDARLLGTMIIPEVPAIAAPVFYYSASGGGSGDLKDFRYNKNTILVFFSWPQSQQRLIQLKHAYERVTQDHNAEILAIPMQKLDQQELQEISDLAPFPVVTEGSAEITDTYLLYRRVRAVPDLNGAGLLPVHMEFMIDRFGYLRARWNAQFEGFGWQNINALTQQLALLNQESEIMPPPDDHAH</sequence>
<dbReference type="PANTHER" id="PTHR34820">
    <property type="entry name" value="INNER MEMBRANE PROTEIN YEBZ"/>
    <property type="match status" value="1"/>
</dbReference>
<proteinExistence type="predicted"/>
<keyword evidence="6 10" id="KW-1133">Transmembrane helix</keyword>
<feature type="transmembrane region" description="Helical" evidence="10">
    <location>
        <begin position="285"/>
        <end position="304"/>
    </location>
</feature>
<dbReference type="Pfam" id="PF00034">
    <property type="entry name" value="Cytochrom_C"/>
    <property type="match status" value="1"/>
</dbReference>
<comment type="subcellular location">
    <subcellularLocation>
        <location evidence="1">Cell membrane</location>
        <topology evidence="1">Multi-pass membrane protein</topology>
    </subcellularLocation>
</comment>
<evidence type="ECO:0000256" key="8">
    <source>
        <dbReference type="ARBA" id="ARBA00023136"/>
    </source>
</evidence>
<evidence type="ECO:0000259" key="11">
    <source>
        <dbReference type="PROSITE" id="PS51007"/>
    </source>
</evidence>
<dbReference type="Pfam" id="PF05425">
    <property type="entry name" value="CopD"/>
    <property type="match status" value="1"/>
</dbReference>
<evidence type="ECO:0000256" key="4">
    <source>
        <dbReference type="ARBA" id="ARBA00022692"/>
    </source>
</evidence>
<name>A0A1H8FZR1_9PROT</name>
<keyword evidence="7 9" id="KW-0408">Iron</keyword>
<evidence type="ECO:0000256" key="7">
    <source>
        <dbReference type="ARBA" id="ARBA00023004"/>
    </source>
</evidence>
<accession>A0A1H8FZR1</accession>
<reference evidence="12 13" key="1">
    <citation type="submission" date="2016-10" db="EMBL/GenBank/DDBJ databases">
        <authorList>
            <person name="de Groot N.N."/>
        </authorList>
    </citation>
    <scope>NUCLEOTIDE SEQUENCE [LARGE SCALE GENOMIC DNA]</scope>
    <source>
        <strain evidence="12 13">Nm22</strain>
    </source>
</reference>
<keyword evidence="5 9" id="KW-0479">Metal-binding</keyword>
<feature type="transmembrane region" description="Helical" evidence="10">
    <location>
        <begin position="237"/>
        <end position="256"/>
    </location>
</feature>